<keyword evidence="1" id="KW-0472">Membrane</keyword>
<dbReference type="Proteomes" id="UP001367676">
    <property type="component" value="Unassembled WGS sequence"/>
</dbReference>
<dbReference type="PANTHER" id="PTHR12335:SF3">
    <property type="entry name" value="IP11896P"/>
    <property type="match status" value="1"/>
</dbReference>
<feature type="transmembrane region" description="Helical" evidence="1">
    <location>
        <begin position="393"/>
        <end position="415"/>
    </location>
</feature>
<dbReference type="EMBL" id="JBBCAQ010000002">
    <property type="protein sequence ID" value="KAK7605477.1"/>
    <property type="molecule type" value="Genomic_DNA"/>
</dbReference>
<dbReference type="GO" id="GO:0017080">
    <property type="term" value="F:sodium channel regulator activity"/>
    <property type="evidence" value="ECO:0007669"/>
    <property type="project" value="TreeGrafter"/>
</dbReference>
<gene>
    <name evidence="2" type="ORF">V9T40_007335</name>
</gene>
<dbReference type="AlphaFoldDB" id="A0AAN9YBP9"/>
<accession>A0AAN9YBP9</accession>
<evidence type="ECO:0000313" key="3">
    <source>
        <dbReference type="Proteomes" id="UP001367676"/>
    </source>
</evidence>
<keyword evidence="1" id="KW-1133">Transmembrane helix</keyword>
<keyword evidence="3" id="KW-1185">Reference proteome</keyword>
<dbReference type="GO" id="GO:0002028">
    <property type="term" value="P:regulation of sodium ion transport"/>
    <property type="evidence" value="ECO:0007669"/>
    <property type="project" value="TreeGrafter"/>
</dbReference>
<dbReference type="InterPro" id="IPR031578">
    <property type="entry name" value="TipE"/>
</dbReference>
<keyword evidence="1" id="KW-0812">Transmembrane</keyword>
<feature type="transmembrane region" description="Helical" evidence="1">
    <location>
        <begin position="20"/>
        <end position="47"/>
    </location>
</feature>
<comment type="caution">
    <text evidence="2">The sequence shown here is derived from an EMBL/GenBank/DDBJ whole genome shotgun (WGS) entry which is preliminary data.</text>
</comment>
<dbReference type="PANTHER" id="PTHR12335">
    <property type="entry name" value="TIPE PROTEIN TEMPERATURE-INDUCED PARALYTIC E"/>
    <property type="match status" value="1"/>
</dbReference>
<evidence type="ECO:0000256" key="1">
    <source>
        <dbReference type="SAM" id="Phobius"/>
    </source>
</evidence>
<reference evidence="2 3" key="1">
    <citation type="submission" date="2024-03" db="EMBL/GenBank/DDBJ databases">
        <title>Adaptation during the transition from Ophiocordyceps entomopathogen to insect associate is accompanied by gene loss and intensified selection.</title>
        <authorList>
            <person name="Ward C.M."/>
            <person name="Onetto C.A."/>
            <person name="Borneman A.R."/>
        </authorList>
    </citation>
    <scope>NUCLEOTIDE SEQUENCE [LARGE SCALE GENOMIC DNA]</scope>
    <source>
        <strain evidence="2">AWRI1</strain>
        <tissue evidence="2">Single Adult Female</tissue>
    </source>
</reference>
<protein>
    <submittedName>
        <fullName evidence="2">Uncharacterized protein</fullName>
    </submittedName>
</protein>
<organism evidence="2 3">
    <name type="scientific">Parthenolecanium corni</name>
    <dbReference type="NCBI Taxonomy" id="536013"/>
    <lineage>
        <taxon>Eukaryota</taxon>
        <taxon>Metazoa</taxon>
        <taxon>Ecdysozoa</taxon>
        <taxon>Arthropoda</taxon>
        <taxon>Hexapoda</taxon>
        <taxon>Insecta</taxon>
        <taxon>Pterygota</taxon>
        <taxon>Neoptera</taxon>
        <taxon>Paraneoptera</taxon>
        <taxon>Hemiptera</taxon>
        <taxon>Sternorrhyncha</taxon>
        <taxon>Coccoidea</taxon>
        <taxon>Coccidae</taxon>
        <taxon>Parthenolecanium</taxon>
    </lineage>
</organism>
<name>A0AAN9YBP9_9HEMI</name>
<evidence type="ECO:0000313" key="2">
    <source>
        <dbReference type="EMBL" id="KAK7605477.1"/>
    </source>
</evidence>
<dbReference type="GO" id="GO:0005886">
    <property type="term" value="C:plasma membrane"/>
    <property type="evidence" value="ECO:0007669"/>
    <property type="project" value="TreeGrafter"/>
</dbReference>
<sequence>MGRKRDKSKPRVIPEQDKKICGTICVCQMTMVLSCVSFVYLGVAVYFPSHKAFNIGMTPIPVMCQTVNLTMSKNCTWASCGEWCLTKTTGFCPQIYVTVRQNGTNVAFQNCTRMSSISCPPPNEDVLKKFNCNNPSECANLTGIFKCRLGHCANLSEIYYCRHKTEKGIEINSDTDNLKLNGLFDCSKARCLIIRDGFKCDRYCNKITTATVNVYLKYDDNLYTADCKRAIAFNKMRGNESAVQIDPVEIWADEKNKGVLFGSCKDVVKTSNNEFRAWDCINATVVDEAKIPPTFMNFSQFWNIYNNSTKELDPTGTFMPMQHHLTIYNKSRLFINLEGCVNTLRGECKEFTAAYGRNGSGDTAESRFQCYYNKNDSDFALARFDLNKTWLELMIAVCVPGTLFIFSFVTLMIITQTVRVGDDARMRCKWCSDNNNDTSNLQYEAIGRVDNNKNTSKEDEKNDVPLQHLGLHNKEESKINLLEENATYSNA</sequence>
<dbReference type="PROSITE" id="PS51257">
    <property type="entry name" value="PROKAR_LIPOPROTEIN"/>
    <property type="match status" value="1"/>
</dbReference>
<proteinExistence type="predicted"/>